<evidence type="ECO:0000256" key="1">
    <source>
        <dbReference type="SAM" id="MobiDB-lite"/>
    </source>
</evidence>
<dbReference type="EMBL" id="JPRD01000011">
    <property type="protein sequence ID" value="KIF54082.1"/>
    <property type="molecule type" value="Genomic_DNA"/>
</dbReference>
<dbReference type="PATRIC" id="fig|1229493.5.peg.416"/>
<evidence type="ECO:0000313" key="2">
    <source>
        <dbReference type="EMBL" id="KIF54082.1"/>
    </source>
</evidence>
<comment type="caution">
    <text evidence="2">The sequence shown here is derived from an EMBL/GenBank/DDBJ whole genome shotgun (WGS) entry which is preliminary data.</text>
</comment>
<dbReference type="AlphaFoldDB" id="A0A0C1WCL5"/>
<evidence type="ECO:0000313" key="3">
    <source>
        <dbReference type="Proteomes" id="UP000031586"/>
    </source>
</evidence>
<dbReference type="RefSeq" id="WP_020194949.1">
    <property type="nucleotide sequence ID" value="NZ_BAOH01000009.1"/>
</dbReference>
<protein>
    <submittedName>
        <fullName evidence="2">Uncharacterized protein</fullName>
    </submittedName>
</protein>
<proteinExistence type="predicted"/>
<name>A0A0C1WCL5_9VIBR</name>
<gene>
    <name evidence="2" type="ORF">H735_06750</name>
</gene>
<sequence length="59" mass="6978">MNAKQRRNLKKVLKHQGFTADEIERELLKRTAGNTSEATPTVRNAYERKQILIRKRKNK</sequence>
<dbReference type="Proteomes" id="UP000031586">
    <property type="component" value="Unassembled WGS sequence"/>
</dbReference>
<feature type="compositionally biased region" description="Polar residues" evidence="1">
    <location>
        <begin position="32"/>
        <end position="42"/>
    </location>
</feature>
<reference evidence="2 3" key="1">
    <citation type="submission" date="2014-07" db="EMBL/GenBank/DDBJ databases">
        <title>Unique and conserved regions in Vibrio harveyi and related species in comparison with the shrimp pathogen Vibrio harveyi CAIM 1792.</title>
        <authorList>
            <person name="Espinoza-Valles I."/>
            <person name="Vora G."/>
            <person name="Leekitcharoenphon P."/>
            <person name="Ussery D."/>
            <person name="Hoj L."/>
            <person name="Gomez-Gil B."/>
        </authorList>
    </citation>
    <scope>NUCLEOTIDE SEQUENCE [LARGE SCALE GENOMIC DNA]</scope>
    <source>
        <strain evidence="3">CAIM 1854 / LMG 25443</strain>
    </source>
</reference>
<organism evidence="2 3">
    <name type="scientific">Vibrio owensii CAIM 1854 = LMG 25443</name>
    <dbReference type="NCBI Taxonomy" id="1229493"/>
    <lineage>
        <taxon>Bacteria</taxon>
        <taxon>Pseudomonadati</taxon>
        <taxon>Pseudomonadota</taxon>
        <taxon>Gammaproteobacteria</taxon>
        <taxon>Vibrionales</taxon>
        <taxon>Vibrionaceae</taxon>
        <taxon>Vibrio</taxon>
    </lineage>
</organism>
<accession>A0A0C1WCL5</accession>
<feature type="region of interest" description="Disordered" evidence="1">
    <location>
        <begin position="31"/>
        <end position="59"/>
    </location>
</feature>